<dbReference type="GO" id="GO:0016020">
    <property type="term" value="C:membrane"/>
    <property type="evidence" value="ECO:0007669"/>
    <property type="project" value="UniProtKB-SubCell"/>
</dbReference>
<keyword evidence="7" id="KW-1185">Reference proteome</keyword>
<keyword evidence="3 4" id="KW-0808">Transferase</keyword>
<dbReference type="CDD" id="cd03784">
    <property type="entry name" value="GT1_Gtf-like"/>
    <property type="match status" value="1"/>
</dbReference>
<evidence type="ECO:0000256" key="5">
    <source>
        <dbReference type="RuleBase" id="RU362059"/>
    </source>
</evidence>
<proteinExistence type="inferred from homology"/>
<accession>A0AAW0W5V2</accession>
<dbReference type="PROSITE" id="PS00375">
    <property type="entry name" value="UDPGT"/>
    <property type="match status" value="1"/>
</dbReference>
<comment type="caution">
    <text evidence="6">The sequence shown here is derived from an EMBL/GenBank/DDBJ whole genome shotgun (WGS) entry which is preliminary data.</text>
</comment>
<reference evidence="6 7" key="1">
    <citation type="journal article" date="2024" name="BMC Genomics">
        <title>Genome assembly of redclaw crayfish (Cherax quadricarinatus) provides insights into its immune adaptation and hypoxia tolerance.</title>
        <authorList>
            <person name="Liu Z."/>
            <person name="Zheng J."/>
            <person name="Li H."/>
            <person name="Fang K."/>
            <person name="Wang S."/>
            <person name="He J."/>
            <person name="Zhou D."/>
            <person name="Weng S."/>
            <person name="Chi M."/>
            <person name="Gu Z."/>
            <person name="He J."/>
            <person name="Li F."/>
            <person name="Wang M."/>
        </authorList>
    </citation>
    <scope>NUCLEOTIDE SEQUENCE [LARGE SCALE GENOMIC DNA]</scope>
    <source>
        <strain evidence="6">ZL_2023a</strain>
    </source>
</reference>
<feature type="transmembrane region" description="Helical" evidence="5">
    <location>
        <begin position="282"/>
        <end position="306"/>
    </location>
</feature>
<organism evidence="6 7">
    <name type="scientific">Cherax quadricarinatus</name>
    <name type="common">Australian red claw crayfish</name>
    <dbReference type="NCBI Taxonomy" id="27406"/>
    <lineage>
        <taxon>Eukaryota</taxon>
        <taxon>Metazoa</taxon>
        <taxon>Ecdysozoa</taxon>
        <taxon>Arthropoda</taxon>
        <taxon>Crustacea</taxon>
        <taxon>Multicrustacea</taxon>
        <taxon>Malacostraca</taxon>
        <taxon>Eumalacostraca</taxon>
        <taxon>Eucarida</taxon>
        <taxon>Decapoda</taxon>
        <taxon>Pleocyemata</taxon>
        <taxon>Astacidea</taxon>
        <taxon>Parastacoidea</taxon>
        <taxon>Parastacidae</taxon>
        <taxon>Cherax</taxon>
    </lineage>
</organism>
<comment type="similarity">
    <text evidence="1 4">Belongs to the UDP-glycosyltransferase family.</text>
</comment>
<keyword evidence="5" id="KW-0472">Membrane</keyword>
<dbReference type="Proteomes" id="UP001445076">
    <property type="component" value="Unassembled WGS sequence"/>
</dbReference>
<dbReference type="Pfam" id="PF00201">
    <property type="entry name" value="UDPGT"/>
    <property type="match status" value="1"/>
</dbReference>
<dbReference type="SUPFAM" id="SSF53756">
    <property type="entry name" value="UDP-Glycosyltransferase/glycogen phosphorylase"/>
    <property type="match status" value="1"/>
</dbReference>
<comment type="subcellular location">
    <subcellularLocation>
        <location evidence="5">Membrane</location>
        <topology evidence="5">Single-pass membrane protein</topology>
    </subcellularLocation>
</comment>
<comment type="catalytic activity">
    <reaction evidence="5">
        <text>glucuronate acceptor + UDP-alpha-D-glucuronate = acceptor beta-D-glucuronoside + UDP + H(+)</text>
        <dbReference type="Rhea" id="RHEA:21032"/>
        <dbReference type="ChEBI" id="CHEBI:15378"/>
        <dbReference type="ChEBI" id="CHEBI:58052"/>
        <dbReference type="ChEBI" id="CHEBI:58223"/>
        <dbReference type="ChEBI" id="CHEBI:132367"/>
        <dbReference type="ChEBI" id="CHEBI:132368"/>
        <dbReference type="EC" id="2.4.1.17"/>
    </reaction>
</comment>
<feature type="transmembrane region" description="Helical" evidence="5">
    <location>
        <begin position="49"/>
        <end position="66"/>
    </location>
</feature>
<dbReference type="InterPro" id="IPR035595">
    <property type="entry name" value="UDP_glycos_trans_CS"/>
</dbReference>
<gene>
    <name evidence="6" type="ORF">OTU49_011229</name>
</gene>
<feature type="non-terminal residue" evidence="6">
    <location>
        <position position="1"/>
    </location>
</feature>
<evidence type="ECO:0000313" key="7">
    <source>
        <dbReference type="Proteomes" id="UP001445076"/>
    </source>
</evidence>
<dbReference type="FunFam" id="3.40.50.2000:FF:000050">
    <property type="entry name" value="UDP-glucuronosyltransferase"/>
    <property type="match status" value="1"/>
</dbReference>
<sequence length="360" mass="40767">VAYPFLYEVPFITLATPGMDPRHSAVLGNVLNPAYVSNPLYDFPKPMSMWHRLCNTLILIGMVLYWRNWAIVPLIQKEISPQFPELPSLLDLERNMSLALLNTHFAIDTPLPLLPSQVEVGAMHCRPGNSLPQELESWITGAGSAGVIYFSLGSFTRGTSMPTQYLDLFIQAFRKLPQRVIWKYEGELQDISNNVMISKWLPQQDILAHDNVKVFITHCGLLSLQESIYHATPLLALPIFGDQPKNGMFVKNSGLGDSLVWEELTVDMIVDTLTKITSDPKYIIICLYTICCLYSTCWLYCISSIYSRVGGFPFLLRLTVRVRFKVASLFSTCCGSDLNRVIRLSSIERREVHNEVIRLT</sequence>
<dbReference type="AlphaFoldDB" id="A0AAW0W5V2"/>
<evidence type="ECO:0000256" key="2">
    <source>
        <dbReference type="ARBA" id="ARBA00022676"/>
    </source>
</evidence>
<keyword evidence="5" id="KW-1133">Transmembrane helix</keyword>
<dbReference type="PANTHER" id="PTHR48043">
    <property type="entry name" value="EG:EG0003.4 PROTEIN-RELATED"/>
    <property type="match status" value="1"/>
</dbReference>
<comment type="caution">
    <text evidence="5">Lacks conserved residue(s) required for the propagation of feature annotation.</text>
</comment>
<evidence type="ECO:0000313" key="6">
    <source>
        <dbReference type="EMBL" id="KAK8724699.1"/>
    </source>
</evidence>
<keyword evidence="5" id="KW-0812">Transmembrane</keyword>
<evidence type="ECO:0000256" key="3">
    <source>
        <dbReference type="ARBA" id="ARBA00022679"/>
    </source>
</evidence>
<dbReference type="EMBL" id="JARKIK010000085">
    <property type="protein sequence ID" value="KAK8724699.1"/>
    <property type="molecule type" value="Genomic_DNA"/>
</dbReference>
<dbReference type="InterPro" id="IPR002213">
    <property type="entry name" value="UDP_glucos_trans"/>
</dbReference>
<name>A0AAW0W5V2_CHEQU</name>
<evidence type="ECO:0000256" key="4">
    <source>
        <dbReference type="RuleBase" id="RU003718"/>
    </source>
</evidence>
<dbReference type="InterPro" id="IPR050271">
    <property type="entry name" value="UDP-glycosyltransferase"/>
</dbReference>
<dbReference type="EC" id="2.4.1.17" evidence="5"/>
<protein>
    <recommendedName>
        <fullName evidence="5">UDP-glucuronosyltransferase</fullName>
        <ecNumber evidence="5">2.4.1.17</ecNumber>
    </recommendedName>
</protein>
<dbReference type="PANTHER" id="PTHR48043:SF159">
    <property type="entry name" value="EG:EG0003.4 PROTEIN-RELATED"/>
    <property type="match status" value="1"/>
</dbReference>
<dbReference type="GO" id="GO:0015020">
    <property type="term" value="F:glucuronosyltransferase activity"/>
    <property type="evidence" value="ECO:0007669"/>
    <property type="project" value="UniProtKB-EC"/>
</dbReference>
<evidence type="ECO:0000256" key="1">
    <source>
        <dbReference type="ARBA" id="ARBA00009995"/>
    </source>
</evidence>
<keyword evidence="2 4" id="KW-0328">Glycosyltransferase</keyword>
<dbReference type="Gene3D" id="3.40.50.2000">
    <property type="entry name" value="Glycogen Phosphorylase B"/>
    <property type="match status" value="1"/>
</dbReference>